<gene>
    <name evidence="2" type="ORF">BJ878DRAFT_482163</name>
</gene>
<dbReference type="OrthoDB" id="4737394at2759"/>
<accession>A0A9P7YYX2</accession>
<name>A0A9P7YYX2_9HELO</name>
<reference evidence="2" key="1">
    <citation type="journal article" date="2021" name="IMA Fungus">
        <title>Genomic characterization of three marine fungi, including Emericellopsis atlantica sp. nov. with signatures of a generalist lifestyle and marine biomass degradation.</title>
        <authorList>
            <person name="Hagestad O.C."/>
            <person name="Hou L."/>
            <person name="Andersen J.H."/>
            <person name="Hansen E.H."/>
            <person name="Altermark B."/>
            <person name="Li C."/>
            <person name="Kuhnert E."/>
            <person name="Cox R.J."/>
            <person name="Crous P.W."/>
            <person name="Spatafora J.W."/>
            <person name="Lail K."/>
            <person name="Amirebrahimi M."/>
            <person name="Lipzen A."/>
            <person name="Pangilinan J."/>
            <person name="Andreopoulos W."/>
            <person name="Hayes R.D."/>
            <person name="Ng V."/>
            <person name="Grigoriev I.V."/>
            <person name="Jackson S.A."/>
            <person name="Sutton T.D.S."/>
            <person name="Dobson A.D.W."/>
            <person name="Rama T."/>
        </authorList>
    </citation>
    <scope>NUCLEOTIDE SEQUENCE</scope>
    <source>
        <strain evidence="2">TRa3180A</strain>
    </source>
</reference>
<organism evidence="2 3">
    <name type="scientific">Calycina marina</name>
    <dbReference type="NCBI Taxonomy" id="1763456"/>
    <lineage>
        <taxon>Eukaryota</taxon>
        <taxon>Fungi</taxon>
        <taxon>Dikarya</taxon>
        <taxon>Ascomycota</taxon>
        <taxon>Pezizomycotina</taxon>
        <taxon>Leotiomycetes</taxon>
        <taxon>Helotiales</taxon>
        <taxon>Pezizellaceae</taxon>
        <taxon>Calycina</taxon>
    </lineage>
</organism>
<dbReference type="Proteomes" id="UP000887226">
    <property type="component" value="Unassembled WGS sequence"/>
</dbReference>
<dbReference type="AlphaFoldDB" id="A0A9P7YYX2"/>
<sequence>MRMVSGNVIWKEAWRADDAGATLVIGQRLGFWQGVHSEGVKAASLSSIVPRQSVNIVTLVGGERWMMEGVMKHQDGKTMIVVESDVNVFVEFSPSFACRLLDLLQSATDSYPAVGIYNFVDMLLEGVQEMKRKTTYLAKDVPRFGELPQELRDKIWDVALPNQGQIINLTLRLSYTTMYQIGSSCKEAYAALSRRKGNYRTFKESDKPEWANGMMRSWNAIPEHAP</sequence>
<feature type="domain" description="2EXR" evidence="1">
    <location>
        <begin position="142"/>
        <end position="192"/>
    </location>
</feature>
<dbReference type="EMBL" id="MU254091">
    <property type="protein sequence ID" value="KAG9242287.1"/>
    <property type="molecule type" value="Genomic_DNA"/>
</dbReference>
<evidence type="ECO:0000259" key="1">
    <source>
        <dbReference type="Pfam" id="PF20150"/>
    </source>
</evidence>
<dbReference type="Pfam" id="PF20150">
    <property type="entry name" value="2EXR"/>
    <property type="match status" value="1"/>
</dbReference>
<dbReference type="InterPro" id="IPR045518">
    <property type="entry name" value="2EXR"/>
</dbReference>
<evidence type="ECO:0000313" key="3">
    <source>
        <dbReference type="Proteomes" id="UP000887226"/>
    </source>
</evidence>
<protein>
    <recommendedName>
        <fullName evidence="1">2EXR domain-containing protein</fullName>
    </recommendedName>
</protein>
<comment type="caution">
    <text evidence="2">The sequence shown here is derived from an EMBL/GenBank/DDBJ whole genome shotgun (WGS) entry which is preliminary data.</text>
</comment>
<proteinExistence type="predicted"/>
<keyword evidence="3" id="KW-1185">Reference proteome</keyword>
<evidence type="ECO:0000313" key="2">
    <source>
        <dbReference type="EMBL" id="KAG9242287.1"/>
    </source>
</evidence>